<sequence length="540" mass="59517">MDALAVARIGQDMVSAAQLNELCGAFMQGVVQSGGVQLAFCYAQDVTGERLLPLTDVKAATATSLATSTQEWPVIEMGELDNPLVYSLLGSEPCQVDHVDQLVSVGQGFDLLREHFPARCALLAMPLCSTRAHTLAVLVFVGSAVTLRAWRTDPVWQTLAGMHEQLFARLSEQMDEAQRLRYERTVAHRLEAEQGRSRAQRLLAAEFIGKSAQARSIREDMLRLADSSLSTLITGETGTGKDHAAWLIHQASSRSGAFVPVNCAAISAELIEAELFGSVKGAFTGATQSRSGLVAEANGGTLFLDEIGDMPLPLQATLLRVLNEKRYRPVGSTRECESDFRLICATHQPLPRLIRENRFREDLYFRIRQMTLHMPSLRERAEDIPALAMHVLLHFNRERRAHLSGIDEQALAWLCGQTFPGNVRELRSLVMAAAEYVGPGARIGVEALRRLKVSLDVPTVPEQCAQREAAPGPVDQSVRELLSMPSLPQAVDAFEQMLIRQRLRQSDGSRSRAAVSLGIPKRTLARKCQKWNLDQESHVS</sequence>
<dbReference type="InterPro" id="IPR025943">
    <property type="entry name" value="Sigma_54_int_dom_ATP-bd_2"/>
</dbReference>
<evidence type="ECO:0000256" key="5">
    <source>
        <dbReference type="ARBA" id="ARBA00023163"/>
    </source>
</evidence>
<organism evidence="7 8">
    <name type="scientific">Caballeronia pedi</name>
    <dbReference type="NCBI Taxonomy" id="1777141"/>
    <lineage>
        <taxon>Bacteria</taxon>
        <taxon>Pseudomonadati</taxon>
        <taxon>Pseudomonadota</taxon>
        <taxon>Betaproteobacteria</taxon>
        <taxon>Burkholderiales</taxon>
        <taxon>Burkholderiaceae</taxon>
        <taxon>Caballeronia</taxon>
    </lineage>
</organism>
<dbReference type="SMART" id="SM00382">
    <property type="entry name" value="AAA"/>
    <property type="match status" value="1"/>
</dbReference>
<dbReference type="PANTHER" id="PTHR32071">
    <property type="entry name" value="TRANSCRIPTIONAL REGULATORY PROTEIN"/>
    <property type="match status" value="1"/>
</dbReference>
<dbReference type="PRINTS" id="PR01590">
    <property type="entry name" value="HTHFIS"/>
</dbReference>
<name>A0A158C0V1_9BURK</name>
<keyword evidence="1" id="KW-0547">Nucleotide-binding</keyword>
<dbReference type="InterPro" id="IPR003593">
    <property type="entry name" value="AAA+_ATPase"/>
</dbReference>
<dbReference type="Proteomes" id="UP000054911">
    <property type="component" value="Unassembled WGS sequence"/>
</dbReference>
<dbReference type="Pfam" id="PF25601">
    <property type="entry name" value="AAA_lid_14"/>
    <property type="match status" value="1"/>
</dbReference>
<protein>
    <submittedName>
        <fullName evidence="7">Two component, sigma54 specific, Fis family transcriptional regulator</fullName>
    </submittedName>
</protein>
<dbReference type="PROSITE" id="PS00676">
    <property type="entry name" value="SIGMA54_INTERACT_2"/>
    <property type="match status" value="1"/>
</dbReference>
<reference evidence="7" key="1">
    <citation type="submission" date="2016-01" db="EMBL/GenBank/DDBJ databases">
        <authorList>
            <person name="Peeters C."/>
        </authorList>
    </citation>
    <scope>NUCLEOTIDE SEQUENCE [LARGE SCALE GENOMIC DNA]</scope>
    <source>
        <strain evidence="7">LMG 29323</strain>
    </source>
</reference>
<dbReference type="InterPro" id="IPR002197">
    <property type="entry name" value="HTH_Fis"/>
</dbReference>
<dbReference type="Pfam" id="PF00158">
    <property type="entry name" value="Sigma54_activat"/>
    <property type="match status" value="1"/>
</dbReference>
<proteinExistence type="predicted"/>
<dbReference type="GO" id="GO:0005524">
    <property type="term" value="F:ATP binding"/>
    <property type="evidence" value="ECO:0007669"/>
    <property type="project" value="UniProtKB-KW"/>
</dbReference>
<dbReference type="InterPro" id="IPR058031">
    <property type="entry name" value="AAA_lid_NorR"/>
</dbReference>
<dbReference type="InterPro" id="IPR002078">
    <property type="entry name" value="Sigma_54_int"/>
</dbReference>
<dbReference type="FunFam" id="3.40.50.300:FF:000006">
    <property type="entry name" value="DNA-binding transcriptional regulator NtrC"/>
    <property type="match status" value="1"/>
</dbReference>
<evidence type="ECO:0000313" key="8">
    <source>
        <dbReference type="Proteomes" id="UP000054911"/>
    </source>
</evidence>
<evidence type="ECO:0000256" key="1">
    <source>
        <dbReference type="ARBA" id="ARBA00022741"/>
    </source>
</evidence>
<keyword evidence="4" id="KW-0238">DNA-binding</keyword>
<comment type="caution">
    <text evidence="7">The sequence shown here is derived from an EMBL/GenBank/DDBJ whole genome shotgun (WGS) entry which is preliminary data.</text>
</comment>
<dbReference type="Pfam" id="PF02954">
    <property type="entry name" value="HTH_8"/>
    <property type="match status" value="1"/>
</dbReference>
<dbReference type="SUPFAM" id="SSF52540">
    <property type="entry name" value="P-loop containing nucleoside triphosphate hydrolases"/>
    <property type="match status" value="1"/>
</dbReference>
<evidence type="ECO:0000256" key="2">
    <source>
        <dbReference type="ARBA" id="ARBA00022840"/>
    </source>
</evidence>
<accession>A0A158C0V1</accession>
<dbReference type="RefSeq" id="WP_208635675.1">
    <property type="nucleotide sequence ID" value="NZ_FCOE02000015.1"/>
</dbReference>
<dbReference type="CDD" id="cd00009">
    <property type="entry name" value="AAA"/>
    <property type="match status" value="1"/>
</dbReference>
<keyword evidence="2" id="KW-0067">ATP-binding</keyword>
<evidence type="ECO:0000259" key="6">
    <source>
        <dbReference type="PROSITE" id="PS50045"/>
    </source>
</evidence>
<dbReference type="Gene3D" id="1.10.10.60">
    <property type="entry name" value="Homeodomain-like"/>
    <property type="match status" value="1"/>
</dbReference>
<keyword evidence="5" id="KW-0804">Transcription</keyword>
<evidence type="ECO:0000256" key="4">
    <source>
        <dbReference type="ARBA" id="ARBA00023125"/>
    </source>
</evidence>
<keyword evidence="3" id="KW-0805">Transcription regulation</keyword>
<gene>
    <name evidence="7" type="ORF">AWB80_04403</name>
</gene>
<dbReference type="Gene3D" id="3.40.50.300">
    <property type="entry name" value="P-loop containing nucleotide triphosphate hydrolases"/>
    <property type="match status" value="1"/>
</dbReference>
<dbReference type="EMBL" id="FCOE02000015">
    <property type="protein sequence ID" value="SAK75952.1"/>
    <property type="molecule type" value="Genomic_DNA"/>
</dbReference>
<dbReference type="GO" id="GO:0043565">
    <property type="term" value="F:sequence-specific DNA binding"/>
    <property type="evidence" value="ECO:0007669"/>
    <property type="project" value="InterPro"/>
</dbReference>
<dbReference type="InterPro" id="IPR027417">
    <property type="entry name" value="P-loop_NTPase"/>
</dbReference>
<dbReference type="Gene3D" id="1.10.8.60">
    <property type="match status" value="1"/>
</dbReference>
<keyword evidence="8" id="KW-1185">Reference proteome</keyword>
<feature type="domain" description="Sigma-54 factor interaction" evidence="6">
    <location>
        <begin position="207"/>
        <end position="435"/>
    </location>
</feature>
<dbReference type="STRING" id="1777141.AWB80_04403"/>
<evidence type="ECO:0000256" key="3">
    <source>
        <dbReference type="ARBA" id="ARBA00023015"/>
    </source>
</evidence>
<dbReference type="PANTHER" id="PTHR32071:SF117">
    <property type="entry name" value="PTS-DEPENDENT DIHYDROXYACETONE KINASE OPERON REGULATORY PROTEIN-RELATED"/>
    <property type="match status" value="1"/>
</dbReference>
<dbReference type="GO" id="GO:0006355">
    <property type="term" value="P:regulation of DNA-templated transcription"/>
    <property type="evidence" value="ECO:0007669"/>
    <property type="project" value="InterPro"/>
</dbReference>
<dbReference type="PROSITE" id="PS50045">
    <property type="entry name" value="SIGMA54_INTERACT_4"/>
    <property type="match status" value="1"/>
</dbReference>
<dbReference type="InterPro" id="IPR009057">
    <property type="entry name" value="Homeodomain-like_sf"/>
</dbReference>
<dbReference type="SUPFAM" id="SSF46689">
    <property type="entry name" value="Homeodomain-like"/>
    <property type="match status" value="1"/>
</dbReference>
<evidence type="ECO:0000313" key="7">
    <source>
        <dbReference type="EMBL" id="SAK75952.1"/>
    </source>
</evidence>
<dbReference type="AlphaFoldDB" id="A0A158C0V1"/>